<dbReference type="EMBL" id="JACEGA010000001">
    <property type="protein sequence ID" value="MBB2181810.1"/>
    <property type="molecule type" value="Genomic_DNA"/>
</dbReference>
<protein>
    <submittedName>
        <fullName evidence="2">DDE-type integrase/transposase/recombinase</fullName>
    </submittedName>
</protein>
<dbReference type="Proteomes" id="UP000574276">
    <property type="component" value="Unassembled WGS sequence"/>
</dbReference>
<evidence type="ECO:0000313" key="3">
    <source>
        <dbReference type="EMBL" id="MBB2182142.1"/>
    </source>
</evidence>
<dbReference type="Gene3D" id="3.30.420.10">
    <property type="entry name" value="Ribonuclease H-like superfamily/Ribonuclease H"/>
    <property type="match status" value="1"/>
</dbReference>
<accession>A0A839JWI7</accession>
<proteinExistence type="predicted"/>
<evidence type="ECO:0000313" key="4">
    <source>
        <dbReference type="EMBL" id="MBB2183880.1"/>
    </source>
</evidence>
<dbReference type="InterPro" id="IPR001584">
    <property type="entry name" value="Integrase_cat-core"/>
</dbReference>
<dbReference type="InterPro" id="IPR024064">
    <property type="entry name" value="FdhE-like_sf"/>
</dbReference>
<dbReference type="EMBL" id="JACEGA010000001">
    <property type="protein sequence ID" value="MBB2183880.1"/>
    <property type="molecule type" value="Genomic_DNA"/>
</dbReference>
<evidence type="ECO:0000313" key="5">
    <source>
        <dbReference type="EMBL" id="MBB2184425.1"/>
    </source>
</evidence>
<dbReference type="InterPro" id="IPR012337">
    <property type="entry name" value="RNaseH-like_sf"/>
</dbReference>
<evidence type="ECO:0000313" key="7">
    <source>
        <dbReference type="Proteomes" id="UP000574276"/>
    </source>
</evidence>
<dbReference type="InterPro" id="IPR004291">
    <property type="entry name" value="Transposase_IS66_central"/>
</dbReference>
<dbReference type="RefSeq" id="WP_228351561.1">
    <property type="nucleotide sequence ID" value="NZ_JACEGA010000001.1"/>
</dbReference>
<dbReference type="InterPro" id="IPR036397">
    <property type="entry name" value="RNaseH_sf"/>
</dbReference>
<dbReference type="EMBL" id="JACEGA010000001">
    <property type="protein sequence ID" value="MBB2184425.1"/>
    <property type="molecule type" value="Genomic_DNA"/>
</dbReference>
<dbReference type="EMBL" id="JACEGA010000001">
    <property type="protein sequence ID" value="MBB2184439.1"/>
    <property type="molecule type" value="Genomic_DNA"/>
</dbReference>
<sequence>MDSIILYLINIIQEQYKQICYLLLFICKYIPLKQWAFDDSHSPEYQKFKVDKLPTVYTPATFDYQLYIAYIKHRYGYLIKPIKRRSESDIPKDLVCPRCGAPHDYLYKNNGAKGQFMCKVCEELFNSDNIYKHTIELRCPYCGNILVPKKERKFFRIHKCTNRKCSYYLANKRKLPPDLKPEEKHKYKLHYIYREFTMDFFRMDLHSLPSNATGFSFKKFSPHILGLVLTYHVNLKLSTRQTSHALKEVHGIDISHTTVASYAMTAACVIKPFVDTYDYKPSNILSADETYIKKLGKKHYVWIIMDACKKSILGYQVSDNRSVGPCILAMRMAFEKFKVFPSKLLKFIADGYSAYPLAAQYIKAQKGWDFDVTQVIGLTNDDAVSTEFRWVKQVVERLNRTFKMSYRITNGYNSDEGALYGVSLWVAYYNFLRPHPHNYWKPLNEIDEFEKVGNMPAKWIILIRLGQQKILEMQKSSAVSGNTCS</sequence>
<reference evidence="2 7" key="1">
    <citation type="submission" date="2020-07" db="EMBL/GenBank/DDBJ databases">
        <title>Characterization and genome sequencing of isolate MD1, a novel member within the family Lachnospiraceae.</title>
        <authorList>
            <person name="Rettenmaier R."/>
            <person name="Di Bello L."/>
            <person name="Zinser C."/>
            <person name="Scheitz K."/>
            <person name="Liebl W."/>
            <person name="Zverlov V."/>
        </authorList>
    </citation>
    <scope>NUCLEOTIDE SEQUENCE [LARGE SCALE GENOMIC DNA]</scope>
    <source>
        <strain evidence="2 7">MD1</strain>
    </source>
</reference>
<dbReference type="Pfam" id="PF03050">
    <property type="entry name" value="DDE_Tnp_IS66"/>
    <property type="match status" value="1"/>
</dbReference>
<dbReference type="GO" id="GO:0015074">
    <property type="term" value="P:DNA integration"/>
    <property type="evidence" value="ECO:0007669"/>
    <property type="project" value="InterPro"/>
</dbReference>
<keyword evidence="7" id="KW-1185">Reference proteome</keyword>
<evidence type="ECO:0000313" key="2">
    <source>
        <dbReference type="EMBL" id="MBB2181810.1"/>
    </source>
</evidence>
<dbReference type="GO" id="GO:0003676">
    <property type="term" value="F:nucleic acid binding"/>
    <property type="evidence" value="ECO:0007669"/>
    <property type="project" value="InterPro"/>
</dbReference>
<dbReference type="SUPFAM" id="SSF144020">
    <property type="entry name" value="FdhE-like"/>
    <property type="match status" value="1"/>
</dbReference>
<organism evidence="2 7">
    <name type="scientific">Variimorphobacter saccharofermentans</name>
    <dbReference type="NCBI Taxonomy" id="2755051"/>
    <lineage>
        <taxon>Bacteria</taxon>
        <taxon>Bacillati</taxon>
        <taxon>Bacillota</taxon>
        <taxon>Clostridia</taxon>
        <taxon>Lachnospirales</taxon>
        <taxon>Lachnospiraceae</taxon>
        <taxon>Variimorphobacter</taxon>
    </lineage>
</organism>
<evidence type="ECO:0000259" key="1">
    <source>
        <dbReference type="PROSITE" id="PS50994"/>
    </source>
</evidence>
<name>A0A839JWI7_9FIRM</name>
<dbReference type="SUPFAM" id="SSF53098">
    <property type="entry name" value="Ribonuclease H-like"/>
    <property type="match status" value="1"/>
</dbReference>
<gene>
    <name evidence="2" type="ORF">H0486_02810</name>
    <name evidence="3" type="ORF">H0486_04540</name>
    <name evidence="4" type="ORF">H0486_13455</name>
    <name evidence="5" type="ORF">H0486_16210</name>
    <name evidence="6" type="ORF">H0486_16280</name>
</gene>
<feature type="domain" description="Integrase catalytic" evidence="1">
    <location>
        <begin position="277"/>
        <end position="450"/>
    </location>
</feature>
<dbReference type="PROSITE" id="PS50994">
    <property type="entry name" value="INTEGRASE"/>
    <property type="match status" value="1"/>
</dbReference>
<comment type="caution">
    <text evidence="2">The sequence shown here is derived from an EMBL/GenBank/DDBJ whole genome shotgun (WGS) entry which is preliminary data.</text>
</comment>
<dbReference type="AlphaFoldDB" id="A0A839JWI7"/>
<dbReference type="EMBL" id="JACEGA010000001">
    <property type="protein sequence ID" value="MBB2182142.1"/>
    <property type="molecule type" value="Genomic_DNA"/>
</dbReference>
<evidence type="ECO:0000313" key="6">
    <source>
        <dbReference type="EMBL" id="MBB2184439.1"/>
    </source>
</evidence>